<reference evidence="3 4" key="1">
    <citation type="journal article" date="2019" name="Nat. Ecol. Evol.">
        <title>Megaphylogeny resolves global patterns of mushroom evolution.</title>
        <authorList>
            <person name="Varga T."/>
            <person name="Krizsan K."/>
            <person name="Foldi C."/>
            <person name="Dima B."/>
            <person name="Sanchez-Garcia M."/>
            <person name="Sanchez-Ramirez S."/>
            <person name="Szollosi G.J."/>
            <person name="Szarkandi J.G."/>
            <person name="Papp V."/>
            <person name="Albert L."/>
            <person name="Andreopoulos W."/>
            <person name="Angelini C."/>
            <person name="Antonin V."/>
            <person name="Barry K.W."/>
            <person name="Bougher N.L."/>
            <person name="Buchanan P."/>
            <person name="Buyck B."/>
            <person name="Bense V."/>
            <person name="Catcheside P."/>
            <person name="Chovatia M."/>
            <person name="Cooper J."/>
            <person name="Damon W."/>
            <person name="Desjardin D."/>
            <person name="Finy P."/>
            <person name="Geml J."/>
            <person name="Haridas S."/>
            <person name="Hughes K."/>
            <person name="Justo A."/>
            <person name="Karasinski D."/>
            <person name="Kautmanova I."/>
            <person name="Kiss B."/>
            <person name="Kocsube S."/>
            <person name="Kotiranta H."/>
            <person name="LaButti K.M."/>
            <person name="Lechner B.E."/>
            <person name="Liimatainen K."/>
            <person name="Lipzen A."/>
            <person name="Lukacs Z."/>
            <person name="Mihaltcheva S."/>
            <person name="Morgado L.N."/>
            <person name="Niskanen T."/>
            <person name="Noordeloos M.E."/>
            <person name="Ohm R.A."/>
            <person name="Ortiz-Santana B."/>
            <person name="Ovrebo C."/>
            <person name="Racz N."/>
            <person name="Riley R."/>
            <person name="Savchenko A."/>
            <person name="Shiryaev A."/>
            <person name="Soop K."/>
            <person name="Spirin V."/>
            <person name="Szebenyi C."/>
            <person name="Tomsovsky M."/>
            <person name="Tulloss R.E."/>
            <person name="Uehling J."/>
            <person name="Grigoriev I.V."/>
            <person name="Vagvolgyi C."/>
            <person name="Papp T."/>
            <person name="Martin F.M."/>
            <person name="Miettinen O."/>
            <person name="Hibbett D.S."/>
            <person name="Nagy L.G."/>
        </authorList>
    </citation>
    <scope>NUCLEOTIDE SEQUENCE [LARGE SCALE GENOMIC DNA]</scope>
    <source>
        <strain evidence="3 4">CBS 121175</strain>
    </source>
</reference>
<keyword evidence="2" id="KW-0812">Transmembrane</keyword>
<sequence length="476" mass="51135">MAGQPPRSVYYDDSDLASGISYSDEWFQRNDSFSNDAGLVHRGTHHGTFAGQASMTFSFIGTSIFVAGRVETTMIRGEARSSNWTCRIDGERVPNAMDNISDTAVSLNNFRLCSRSGLSETRHLLSIEVQASQAFPFWVDRFSVRPPPNQLPQNVTVQVDPLDEDLRYATGRWESPEGSQYRFTTEPGASVLLDFHGTKLTWISDTLSGQPTGLSQGIYTLDDNDPVVFNITGLAPGGRNLGNRVLFETQSFTHGKHRLNVTYLGFSAPLVLDRLMVESGDILALGGTSLESPFAPRGRSSGTSNVGGIIGGVVGGVVAMLLLLAGWILYRKRRAKAEELAPVLDVEAPFPTTMGYGFGSEKPATYQESHASHYGAVYAKEAPNPTSSPPPVHGSASPPRVNGQDDAVATKARLAQRYAALDAVAVGSSSQHQPDSYGAPDRVEVLHHDDSGIRLGSGGQGSGVMVEELPPSYTIA</sequence>
<dbReference type="EMBL" id="ML210147">
    <property type="protein sequence ID" value="TFK30234.1"/>
    <property type="molecule type" value="Genomic_DNA"/>
</dbReference>
<feature type="region of interest" description="Disordered" evidence="1">
    <location>
        <begin position="454"/>
        <end position="476"/>
    </location>
</feature>
<feature type="region of interest" description="Disordered" evidence="1">
    <location>
        <begin position="380"/>
        <end position="404"/>
    </location>
</feature>
<dbReference type="Gene3D" id="2.60.120.260">
    <property type="entry name" value="Galactose-binding domain-like"/>
    <property type="match status" value="2"/>
</dbReference>
<dbReference type="Proteomes" id="UP000307440">
    <property type="component" value="Unassembled WGS sequence"/>
</dbReference>
<gene>
    <name evidence="3" type="ORF">FA15DRAFT_699779</name>
</gene>
<dbReference type="AlphaFoldDB" id="A0A5C3LB02"/>
<protein>
    <submittedName>
        <fullName evidence="3">Uncharacterized protein</fullName>
    </submittedName>
</protein>
<keyword evidence="2" id="KW-0472">Membrane</keyword>
<evidence type="ECO:0000256" key="2">
    <source>
        <dbReference type="SAM" id="Phobius"/>
    </source>
</evidence>
<keyword evidence="2" id="KW-1133">Transmembrane helix</keyword>
<evidence type="ECO:0000313" key="3">
    <source>
        <dbReference type="EMBL" id="TFK30234.1"/>
    </source>
</evidence>
<name>A0A5C3LB02_COPMA</name>
<keyword evidence="4" id="KW-1185">Reference proteome</keyword>
<proteinExistence type="predicted"/>
<organism evidence="3 4">
    <name type="scientific">Coprinopsis marcescibilis</name>
    <name type="common">Agaric fungus</name>
    <name type="synonym">Psathyrella marcescibilis</name>
    <dbReference type="NCBI Taxonomy" id="230819"/>
    <lineage>
        <taxon>Eukaryota</taxon>
        <taxon>Fungi</taxon>
        <taxon>Dikarya</taxon>
        <taxon>Basidiomycota</taxon>
        <taxon>Agaricomycotina</taxon>
        <taxon>Agaricomycetes</taxon>
        <taxon>Agaricomycetidae</taxon>
        <taxon>Agaricales</taxon>
        <taxon>Agaricineae</taxon>
        <taxon>Psathyrellaceae</taxon>
        <taxon>Coprinopsis</taxon>
    </lineage>
</organism>
<evidence type="ECO:0000313" key="4">
    <source>
        <dbReference type="Proteomes" id="UP000307440"/>
    </source>
</evidence>
<accession>A0A5C3LB02</accession>
<dbReference type="STRING" id="230819.A0A5C3LB02"/>
<evidence type="ECO:0000256" key="1">
    <source>
        <dbReference type="SAM" id="MobiDB-lite"/>
    </source>
</evidence>
<feature type="transmembrane region" description="Helical" evidence="2">
    <location>
        <begin position="306"/>
        <end position="330"/>
    </location>
</feature>